<dbReference type="AlphaFoldDB" id="A0A1C3CVA3"/>
<dbReference type="EMBL" id="MBDL01000010">
    <property type="protein sequence ID" value="ODA12648.1"/>
    <property type="molecule type" value="Genomic_DNA"/>
</dbReference>
<name>A0A1C3CVA3_9GAMM</name>
<accession>A0A1C3CVA3</accession>
<dbReference type="STRING" id="1891224.BBP83_08780"/>
<proteinExistence type="predicted"/>
<gene>
    <name evidence="1" type="ORF">BBP83_08780</name>
</gene>
<dbReference type="Proteomes" id="UP000186553">
    <property type="component" value="Unassembled WGS sequence"/>
</dbReference>
<evidence type="ECO:0008006" key="3">
    <source>
        <dbReference type="Google" id="ProtNLM"/>
    </source>
</evidence>
<protein>
    <recommendedName>
        <fullName evidence="3">DNA-binding protein</fullName>
    </recommendedName>
</protein>
<dbReference type="RefSeq" id="WP_068887997.1">
    <property type="nucleotide sequence ID" value="NZ_CBCRUU010000012.1"/>
</dbReference>
<sequence length="67" mass="7696">MACLIKISEFTRRVYGDQGSHPARQTIVRQCKLGKLPAEQKGNLWYIKWDIYQKQTGDDLVDKVLGS</sequence>
<dbReference type="OrthoDB" id="6695682at2"/>
<evidence type="ECO:0000313" key="2">
    <source>
        <dbReference type="Proteomes" id="UP000186553"/>
    </source>
</evidence>
<keyword evidence="2" id="KW-1185">Reference proteome</keyword>
<evidence type="ECO:0000313" key="1">
    <source>
        <dbReference type="EMBL" id="ODA12648.1"/>
    </source>
</evidence>
<comment type="caution">
    <text evidence="1">The sequence shown here is derived from an EMBL/GenBank/DDBJ whole genome shotgun (WGS) entry which is preliminary data.</text>
</comment>
<reference evidence="1 2" key="1">
    <citation type="submission" date="2016-07" db="EMBL/GenBank/DDBJ databases">
        <title>Acinetobacter sp. ANC 4603.</title>
        <authorList>
            <person name="Radolfova-Krizova L."/>
            <person name="Nemec A."/>
        </authorList>
    </citation>
    <scope>NUCLEOTIDE SEQUENCE [LARGE SCALE GENOMIC DNA]</scope>
    <source>
        <strain evidence="1 2">ANC 4603</strain>
    </source>
</reference>
<organism evidence="1 2">
    <name type="scientific">Acinetobacter celticus</name>
    <dbReference type="NCBI Taxonomy" id="1891224"/>
    <lineage>
        <taxon>Bacteria</taxon>
        <taxon>Pseudomonadati</taxon>
        <taxon>Pseudomonadota</taxon>
        <taxon>Gammaproteobacteria</taxon>
        <taxon>Moraxellales</taxon>
        <taxon>Moraxellaceae</taxon>
        <taxon>Acinetobacter</taxon>
    </lineage>
</organism>